<dbReference type="AlphaFoldDB" id="A0A0M6XXC4"/>
<protein>
    <submittedName>
        <fullName evidence="1">Type VI secretion-associated protein, family</fullName>
    </submittedName>
</protein>
<dbReference type="PIRSF" id="PIRSF029287">
    <property type="entry name" value="UCP029287"/>
    <property type="match status" value="1"/>
</dbReference>
<reference evidence="2" key="1">
    <citation type="submission" date="2015-07" db="EMBL/GenBank/DDBJ databases">
        <authorList>
            <person name="Rodrigo-Torres Lidia"/>
            <person name="Arahal R.David."/>
        </authorList>
    </citation>
    <scope>NUCLEOTIDE SEQUENCE [LARGE SCALE GENOMIC DNA]</scope>
    <source>
        <strain evidence="2">CECT 4801</strain>
    </source>
</reference>
<keyword evidence="2" id="KW-1185">Reference proteome</keyword>
<proteinExistence type="predicted"/>
<dbReference type="Gene3D" id="3.40.1730.10">
    <property type="entry name" value="pa0076 domain"/>
    <property type="match status" value="1"/>
</dbReference>
<dbReference type="Pfam" id="PF09867">
    <property type="entry name" value="TagF_N"/>
    <property type="match status" value="1"/>
</dbReference>
<evidence type="ECO:0000313" key="1">
    <source>
        <dbReference type="EMBL" id="CTQ42077.1"/>
    </source>
</evidence>
<dbReference type="InterPro" id="IPR017748">
    <property type="entry name" value="TagF"/>
</dbReference>
<dbReference type="Proteomes" id="UP000048926">
    <property type="component" value="Unassembled WGS sequence"/>
</dbReference>
<sequence>MGTGYFGKLPARADFVIGQCPAGFLKSWEAFLMTGLAQSRLDLGAGWEEAFMTMPVWRFWLLHNSEGDEPVQAIAGAFMPNVDKVGRTFPLTLVCDIRLETQNGRPEETWYDRAEIILRDTLQEDASLEDFQQAIAGLETPLAVEASGKKGKNAELPTMPGTDVLSSEFWCRAGEVGFEFSCAGLPDASAFQWLLLPESYAGSEARQDVAGNSHGRFHPEDHRT</sequence>
<name>A0A0M6XXC4_9HYPH</name>
<evidence type="ECO:0000313" key="2">
    <source>
        <dbReference type="Proteomes" id="UP000048926"/>
    </source>
</evidence>
<dbReference type="RefSeq" id="WP_055654012.1">
    <property type="nucleotide sequence ID" value="NZ_CXST01000001.1"/>
</dbReference>
<dbReference type="NCBIfam" id="TIGR03373">
    <property type="entry name" value="VI_minor_4"/>
    <property type="match status" value="1"/>
</dbReference>
<dbReference type="InterPro" id="IPR038225">
    <property type="entry name" value="TagF_sf"/>
</dbReference>
<dbReference type="OrthoDB" id="9801841at2"/>
<dbReference type="STRING" id="187304.B0E33_27605"/>
<dbReference type="EMBL" id="CXST01000001">
    <property type="protein sequence ID" value="CTQ42077.1"/>
    <property type="molecule type" value="Genomic_DNA"/>
</dbReference>
<gene>
    <name evidence="1" type="ORF">LAL4801_00497</name>
</gene>
<organism evidence="1 2">
    <name type="scientific">Roseibium aggregatum</name>
    <dbReference type="NCBI Taxonomy" id="187304"/>
    <lineage>
        <taxon>Bacteria</taxon>
        <taxon>Pseudomonadati</taxon>
        <taxon>Pseudomonadota</taxon>
        <taxon>Alphaproteobacteria</taxon>
        <taxon>Hyphomicrobiales</taxon>
        <taxon>Stappiaceae</taxon>
        <taxon>Roseibium</taxon>
    </lineage>
</organism>
<accession>A0A0M6XXC4</accession>